<dbReference type="Pfam" id="PF09339">
    <property type="entry name" value="HTH_IclR"/>
    <property type="match status" value="1"/>
</dbReference>
<evidence type="ECO:0008006" key="8">
    <source>
        <dbReference type="Google" id="ProtNLM"/>
    </source>
</evidence>
<dbReference type="InterPro" id="IPR036390">
    <property type="entry name" value="WH_DNA-bd_sf"/>
</dbReference>
<evidence type="ECO:0000259" key="5">
    <source>
        <dbReference type="PROSITE" id="PS51077"/>
    </source>
</evidence>
<dbReference type="InterPro" id="IPR014757">
    <property type="entry name" value="Tscrpt_reg_IclR_C"/>
</dbReference>
<dbReference type="SUPFAM" id="SSF55781">
    <property type="entry name" value="GAF domain-like"/>
    <property type="match status" value="1"/>
</dbReference>
<dbReference type="GO" id="GO:0045892">
    <property type="term" value="P:negative regulation of DNA-templated transcription"/>
    <property type="evidence" value="ECO:0007669"/>
    <property type="project" value="TreeGrafter"/>
</dbReference>
<dbReference type="Pfam" id="PF01614">
    <property type="entry name" value="IclR_C"/>
    <property type="match status" value="1"/>
</dbReference>
<feature type="domain" description="HTH iclR-type" evidence="5">
    <location>
        <begin position="47"/>
        <end position="107"/>
    </location>
</feature>
<dbReference type="InterPro" id="IPR036388">
    <property type="entry name" value="WH-like_DNA-bd_sf"/>
</dbReference>
<evidence type="ECO:0000313" key="7">
    <source>
        <dbReference type="EMBL" id="SVC92036.1"/>
    </source>
</evidence>
<proteinExistence type="predicted"/>
<dbReference type="PANTHER" id="PTHR30136:SF34">
    <property type="entry name" value="TRANSCRIPTIONAL REGULATOR"/>
    <property type="match status" value="1"/>
</dbReference>
<protein>
    <recommendedName>
        <fullName evidence="8">HTH iclR-type domain-containing protein</fullName>
    </recommendedName>
</protein>
<evidence type="ECO:0000256" key="1">
    <source>
        <dbReference type="ARBA" id="ARBA00023015"/>
    </source>
</evidence>
<dbReference type="PROSITE" id="PS51078">
    <property type="entry name" value="ICLR_ED"/>
    <property type="match status" value="1"/>
</dbReference>
<dbReference type="Gene3D" id="1.10.10.10">
    <property type="entry name" value="Winged helix-like DNA-binding domain superfamily/Winged helix DNA-binding domain"/>
    <property type="match status" value="1"/>
</dbReference>
<feature type="domain" description="IclR-ED" evidence="6">
    <location>
        <begin position="108"/>
        <end position="292"/>
    </location>
</feature>
<feature type="region of interest" description="Disordered" evidence="4">
    <location>
        <begin position="1"/>
        <end position="30"/>
    </location>
</feature>
<dbReference type="PROSITE" id="PS51077">
    <property type="entry name" value="HTH_ICLR"/>
    <property type="match status" value="1"/>
</dbReference>
<dbReference type="GO" id="GO:0046278">
    <property type="term" value="P:3,4-dihydroxybenzoate metabolic process"/>
    <property type="evidence" value="ECO:0007669"/>
    <property type="project" value="InterPro"/>
</dbReference>
<reference evidence="7" key="1">
    <citation type="submission" date="2018-05" db="EMBL/GenBank/DDBJ databases">
        <authorList>
            <person name="Lanie J.A."/>
            <person name="Ng W.-L."/>
            <person name="Kazmierczak K.M."/>
            <person name="Andrzejewski T.M."/>
            <person name="Davidsen T.M."/>
            <person name="Wayne K.J."/>
            <person name="Tettelin H."/>
            <person name="Glass J.I."/>
            <person name="Rusch D."/>
            <person name="Podicherti R."/>
            <person name="Tsui H.-C.T."/>
            <person name="Winkler M.E."/>
        </authorList>
    </citation>
    <scope>NUCLEOTIDE SEQUENCE</scope>
</reference>
<dbReference type="InterPro" id="IPR012794">
    <property type="entry name" value="PcaR_PcaU"/>
</dbReference>
<evidence type="ECO:0000256" key="2">
    <source>
        <dbReference type="ARBA" id="ARBA00023125"/>
    </source>
</evidence>
<dbReference type="SUPFAM" id="SSF46785">
    <property type="entry name" value="Winged helix' DNA-binding domain"/>
    <property type="match status" value="1"/>
</dbReference>
<gene>
    <name evidence="7" type="ORF">METZ01_LOCUS344890</name>
</gene>
<sequence length="293" mass="31476">LPPATVARSQPSPRRPIKMDQDRGESPNTAVEAPIVSPVGLKDGDFVKSLARGLLVIRSFDDENQVQTLSEVAKRTGLSRATARRLLLTLNELGYATLEGRSFALSPGVLRLGYAYLSSLGVPEIAQPFLEALSEEVHESCSMTVLDGSDIVYVARASTKHLFSLTLSIGSRLPAFSTSMGRVLLADLDRAGVDATLEASDLVARTDRSVTNVEHIVEELAVAKAQGWYLIDEELELGIRAVAAPVRDLSGRVVAAINVSTTTARMSREDLVESVVPKLVDTAKLLSTALKAR</sequence>
<evidence type="ECO:0000259" key="6">
    <source>
        <dbReference type="PROSITE" id="PS51078"/>
    </source>
</evidence>
<keyword evidence="3" id="KW-0804">Transcription</keyword>
<dbReference type="Gene3D" id="3.30.450.40">
    <property type="match status" value="1"/>
</dbReference>
<dbReference type="GO" id="GO:0003677">
    <property type="term" value="F:DNA binding"/>
    <property type="evidence" value="ECO:0007669"/>
    <property type="project" value="UniProtKB-KW"/>
</dbReference>
<feature type="non-terminal residue" evidence="7">
    <location>
        <position position="1"/>
    </location>
</feature>
<dbReference type="InterPro" id="IPR029016">
    <property type="entry name" value="GAF-like_dom_sf"/>
</dbReference>
<keyword evidence="2" id="KW-0238">DNA-binding</keyword>
<evidence type="ECO:0000256" key="4">
    <source>
        <dbReference type="SAM" id="MobiDB-lite"/>
    </source>
</evidence>
<dbReference type="GO" id="GO:0003700">
    <property type="term" value="F:DNA-binding transcription factor activity"/>
    <property type="evidence" value="ECO:0007669"/>
    <property type="project" value="TreeGrafter"/>
</dbReference>
<dbReference type="PANTHER" id="PTHR30136">
    <property type="entry name" value="HELIX-TURN-HELIX TRANSCRIPTIONAL REGULATOR, ICLR FAMILY"/>
    <property type="match status" value="1"/>
</dbReference>
<dbReference type="SMART" id="SM00346">
    <property type="entry name" value="HTH_ICLR"/>
    <property type="match status" value="1"/>
</dbReference>
<dbReference type="InterPro" id="IPR050707">
    <property type="entry name" value="HTH_MetabolicPath_Reg"/>
</dbReference>
<organism evidence="7">
    <name type="scientific">marine metagenome</name>
    <dbReference type="NCBI Taxonomy" id="408172"/>
    <lineage>
        <taxon>unclassified sequences</taxon>
        <taxon>metagenomes</taxon>
        <taxon>ecological metagenomes</taxon>
    </lineage>
</organism>
<dbReference type="AlphaFoldDB" id="A0A382R2X2"/>
<accession>A0A382R2X2</accession>
<dbReference type="GO" id="GO:0045893">
    <property type="term" value="P:positive regulation of DNA-templated transcription"/>
    <property type="evidence" value="ECO:0007669"/>
    <property type="project" value="InterPro"/>
</dbReference>
<dbReference type="EMBL" id="UINC01118721">
    <property type="protein sequence ID" value="SVC92036.1"/>
    <property type="molecule type" value="Genomic_DNA"/>
</dbReference>
<evidence type="ECO:0000256" key="3">
    <source>
        <dbReference type="ARBA" id="ARBA00023163"/>
    </source>
</evidence>
<dbReference type="InterPro" id="IPR005471">
    <property type="entry name" value="Tscrpt_reg_IclR_N"/>
</dbReference>
<dbReference type="NCBIfam" id="TIGR02431">
    <property type="entry name" value="pcaR_pcaU"/>
    <property type="match status" value="1"/>
</dbReference>
<name>A0A382R2X2_9ZZZZ</name>
<keyword evidence="1" id="KW-0805">Transcription regulation</keyword>